<dbReference type="AlphaFoldDB" id="A0A5B7KJ05"/>
<organism evidence="1 2">
    <name type="scientific">Portunus trituberculatus</name>
    <name type="common">Swimming crab</name>
    <name type="synonym">Neptunus trituberculatus</name>
    <dbReference type="NCBI Taxonomy" id="210409"/>
    <lineage>
        <taxon>Eukaryota</taxon>
        <taxon>Metazoa</taxon>
        <taxon>Ecdysozoa</taxon>
        <taxon>Arthropoda</taxon>
        <taxon>Crustacea</taxon>
        <taxon>Multicrustacea</taxon>
        <taxon>Malacostraca</taxon>
        <taxon>Eumalacostraca</taxon>
        <taxon>Eucarida</taxon>
        <taxon>Decapoda</taxon>
        <taxon>Pleocyemata</taxon>
        <taxon>Brachyura</taxon>
        <taxon>Eubrachyura</taxon>
        <taxon>Portunoidea</taxon>
        <taxon>Portunidae</taxon>
        <taxon>Portuninae</taxon>
        <taxon>Portunus</taxon>
    </lineage>
</organism>
<proteinExistence type="predicted"/>
<evidence type="ECO:0000313" key="2">
    <source>
        <dbReference type="Proteomes" id="UP000324222"/>
    </source>
</evidence>
<dbReference type="EMBL" id="VSRR010141668">
    <property type="protein sequence ID" value="MPD04575.1"/>
    <property type="molecule type" value="Genomic_DNA"/>
</dbReference>
<keyword evidence="2" id="KW-1185">Reference proteome</keyword>
<comment type="caution">
    <text evidence="1">The sequence shown here is derived from an EMBL/GenBank/DDBJ whole genome shotgun (WGS) entry which is preliminary data.</text>
</comment>
<protein>
    <submittedName>
        <fullName evidence="1">Uncharacterized protein</fullName>
    </submittedName>
</protein>
<name>A0A5B7KJ05_PORTR</name>
<evidence type="ECO:0000313" key="1">
    <source>
        <dbReference type="EMBL" id="MPD04575.1"/>
    </source>
</evidence>
<reference evidence="1 2" key="1">
    <citation type="submission" date="2019-05" db="EMBL/GenBank/DDBJ databases">
        <title>Another draft genome of Portunus trituberculatus and its Hox gene families provides insights of decapod evolution.</title>
        <authorList>
            <person name="Jeong J.-H."/>
            <person name="Song I."/>
            <person name="Kim S."/>
            <person name="Choi T."/>
            <person name="Kim D."/>
            <person name="Ryu S."/>
            <person name="Kim W."/>
        </authorList>
    </citation>
    <scope>NUCLEOTIDE SEQUENCE [LARGE SCALE GENOMIC DNA]</scope>
    <source>
        <tissue evidence="1">Muscle</tissue>
    </source>
</reference>
<sequence length="27" mass="3531">MRSGSGRRRWWIGRRRRWIGRRTPFTW</sequence>
<dbReference type="Proteomes" id="UP000324222">
    <property type="component" value="Unassembled WGS sequence"/>
</dbReference>
<accession>A0A5B7KJ05</accession>
<gene>
    <name evidence="1" type="ORF">E2C01_100268</name>
</gene>